<dbReference type="GO" id="GO:0015293">
    <property type="term" value="F:symporter activity"/>
    <property type="evidence" value="ECO:0007669"/>
    <property type="project" value="UniProtKB-KW"/>
</dbReference>
<feature type="transmembrane region" description="Helical" evidence="7">
    <location>
        <begin position="183"/>
        <end position="201"/>
    </location>
</feature>
<dbReference type="SUPFAM" id="SSF103473">
    <property type="entry name" value="MFS general substrate transporter"/>
    <property type="match status" value="1"/>
</dbReference>
<name>A0ABD2N5Z8_9CUCU</name>
<dbReference type="FunFam" id="1.20.1250.20:FF:000003">
    <property type="entry name" value="Solute carrier family 17 member 3"/>
    <property type="match status" value="1"/>
</dbReference>
<dbReference type="InterPro" id="IPR020846">
    <property type="entry name" value="MFS_dom"/>
</dbReference>
<organism evidence="9 10">
    <name type="scientific">Cryptolaemus montrouzieri</name>
    <dbReference type="NCBI Taxonomy" id="559131"/>
    <lineage>
        <taxon>Eukaryota</taxon>
        <taxon>Metazoa</taxon>
        <taxon>Ecdysozoa</taxon>
        <taxon>Arthropoda</taxon>
        <taxon>Hexapoda</taxon>
        <taxon>Insecta</taxon>
        <taxon>Pterygota</taxon>
        <taxon>Neoptera</taxon>
        <taxon>Endopterygota</taxon>
        <taxon>Coleoptera</taxon>
        <taxon>Polyphaga</taxon>
        <taxon>Cucujiformia</taxon>
        <taxon>Coccinelloidea</taxon>
        <taxon>Coccinellidae</taxon>
        <taxon>Scymninae</taxon>
        <taxon>Scymnini</taxon>
        <taxon>Cryptolaemus</taxon>
    </lineage>
</organism>
<evidence type="ECO:0000256" key="1">
    <source>
        <dbReference type="ARBA" id="ARBA00004141"/>
    </source>
</evidence>
<dbReference type="InterPro" id="IPR036259">
    <property type="entry name" value="MFS_trans_sf"/>
</dbReference>
<reference evidence="9 10" key="1">
    <citation type="journal article" date="2021" name="BMC Biol.">
        <title>Horizontally acquired antibacterial genes associated with adaptive radiation of ladybird beetles.</title>
        <authorList>
            <person name="Li H.S."/>
            <person name="Tang X.F."/>
            <person name="Huang Y.H."/>
            <person name="Xu Z.Y."/>
            <person name="Chen M.L."/>
            <person name="Du X.Y."/>
            <person name="Qiu B.Y."/>
            <person name="Chen P.T."/>
            <person name="Zhang W."/>
            <person name="Slipinski A."/>
            <person name="Escalona H.E."/>
            <person name="Waterhouse R.M."/>
            <person name="Zwick A."/>
            <person name="Pang H."/>
        </authorList>
    </citation>
    <scope>NUCLEOTIDE SEQUENCE [LARGE SCALE GENOMIC DNA]</scope>
    <source>
        <strain evidence="9">SYSU2018</strain>
    </source>
</reference>
<dbReference type="InterPro" id="IPR011701">
    <property type="entry name" value="MFS"/>
</dbReference>
<dbReference type="Proteomes" id="UP001516400">
    <property type="component" value="Unassembled WGS sequence"/>
</dbReference>
<feature type="transmembrane region" description="Helical" evidence="7">
    <location>
        <begin position="87"/>
        <end position="109"/>
    </location>
</feature>
<comment type="caution">
    <text evidence="9">The sequence shown here is derived from an EMBL/GenBank/DDBJ whole genome shotgun (WGS) entry which is preliminary data.</text>
</comment>
<dbReference type="AlphaFoldDB" id="A0ABD2N5Z8"/>
<dbReference type="PANTHER" id="PTHR11662">
    <property type="entry name" value="SOLUTE CARRIER FAMILY 17"/>
    <property type="match status" value="1"/>
</dbReference>
<feature type="domain" description="Major facilitator superfamily (MFS) profile" evidence="8">
    <location>
        <begin position="23"/>
        <end position="437"/>
    </location>
</feature>
<dbReference type="GO" id="GO:0016020">
    <property type="term" value="C:membrane"/>
    <property type="evidence" value="ECO:0007669"/>
    <property type="project" value="UniProtKB-SubCell"/>
</dbReference>
<dbReference type="PANTHER" id="PTHR11662:SF336">
    <property type="entry name" value="LP19554P"/>
    <property type="match status" value="1"/>
</dbReference>
<feature type="transmembrane region" description="Helical" evidence="7">
    <location>
        <begin position="411"/>
        <end position="436"/>
    </location>
</feature>
<evidence type="ECO:0000256" key="6">
    <source>
        <dbReference type="ARBA" id="ARBA00023136"/>
    </source>
</evidence>
<keyword evidence="10" id="KW-1185">Reference proteome</keyword>
<keyword evidence="6 7" id="KW-0472">Membrane</keyword>
<evidence type="ECO:0000313" key="10">
    <source>
        <dbReference type="Proteomes" id="UP001516400"/>
    </source>
</evidence>
<feature type="transmembrane region" description="Helical" evidence="7">
    <location>
        <begin position="322"/>
        <end position="340"/>
    </location>
</feature>
<feature type="transmembrane region" description="Helical" evidence="7">
    <location>
        <begin position="6"/>
        <end position="28"/>
    </location>
</feature>
<evidence type="ECO:0000256" key="7">
    <source>
        <dbReference type="SAM" id="Phobius"/>
    </source>
</evidence>
<keyword evidence="4" id="KW-0769">Symport</keyword>
<evidence type="ECO:0000256" key="4">
    <source>
        <dbReference type="ARBA" id="ARBA00022847"/>
    </source>
</evidence>
<dbReference type="Pfam" id="PF07690">
    <property type="entry name" value="MFS_1"/>
    <property type="match status" value="1"/>
</dbReference>
<gene>
    <name evidence="9" type="ORF">HHI36_015395</name>
</gene>
<keyword evidence="3 7" id="KW-0812">Transmembrane</keyword>
<keyword evidence="2" id="KW-0813">Transport</keyword>
<proteinExistence type="predicted"/>
<dbReference type="Gene3D" id="1.20.1250.20">
    <property type="entry name" value="MFS general substrate transporter like domains"/>
    <property type="match status" value="2"/>
</dbReference>
<comment type="subcellular location">
    <subcellularLocation>
        <location evidence="1">Membrane</location>
        <topology evidence="1">Multi-pass membrane protein</topology>
    </subcellularLocation>
</comment>
<protein>
    <recommendedName>
        <fullName evidence="8">Major facilitator superfamily (MFS) profile domain-containing protein</fullName>
    </recommendedName>
</protein>
<feature type="transmembrane region" description="Helical" evidence="7">
    <location>
        <begin position="115"/>
        <end position="133"/>
    </location>
</feature>
<sequence>MKKCPYRILIAVMIFMSAAMNYAYRVYFQISFIAMLDRNETLKEGEKQPDYGPRFKYSHWEEGMIIGAYFYGQTLSSIPGGPIAEQVGPWITMLISALINASLTLIAIFVTSENWVPLFICRFFIGISSGVQYPSMQFLIGTWSPPLEKGKFTACLMGNVFGSVAATAITGALVRWLGWKSSFYGMILVTLIFCTFWFLLISDYPTNSWWCSKEESAYIMASHEGRITHGKVIPPFLKMATSIPYIALIIGQFGSLWGLNLIVTSMPKFMAEVLQFELQKVGFLSALPSLARLIMGFVFGTTTDLLLRKNIIKNKAIVRKGFVLFSHFLPGATLFCYTVVGTSPALAVSFLVIMLGFNGAAVVTMLVNAQDLAPNFAGTLYGIMNCFGSTPGFIIPAINSKILEKGSSWPQWTTIFCIGGCVYISTGIIFIIAGSTKLQPWNEKKMKAEDATPAVT</sequence>
<dbReference type="PROSITE" id="PS50850">
    <property type="entry name" value="MFS"/>
    <property type="match status" value="1"/>
</dbReference>
<feature type="transmembrane region" description="Helical" evidence="7">
    <location>
        <begin position="243"/>
        <end position="263"/>
    </location>
</feature>
<dbReference type="InterPro" id="IPR050382">
    <property type="entry name" value="MFS_Na/Anion_cotransporter"/>
</dbReference>
<accession>A0ABD2N5Z8</accession>
<feature type="transmembrane region" description="Helical" evidence="7">
    <location>
        <begin position="154"/>
        <end position="177"/>
    </location>
</feature>
<evidence type="ECO:0000256" key="3">
    <source>
        <dbReference type="ARBA" id="ARBA00022692"/>
    </source>
</evidence>
<feature type="transmembrane region" description="Helical" evidence="7">
    <location>
        <begin position="379"/>
        <end position="399"/>
    </location>
</feature>
<evidence type="ECO:0000259" key="8">
    <source>
        <dbReference type="PROSITE" id="PS50850"/>
    </source>
</evidence>
<feature type="transmembrane region" description="Helical" evidence="7">
    <location>
        <begin position="346"/>
        <end position="367"/>
    </location>
</feature>
<dbReference type="EMBL" id="JABFTP020000062">
    <property type="protein sequence ID" value="KAL3273974.1"/>
    <property type="molecule type" value="Genomic_DNA"/>
</dbReference>
<keyword evidence="5 7" id="KW-1133">Transmembrane helix</keyword>
<evidence type="ECO:0000256" key="2">
    <source>
        <dbReference type="ARBA" id="ARBA00022448"/>
    </source>
</evidence>
<evidence type="ECO:0000313" key="9">
    <source>
        <dbReference type="EMBL" id="KAL3273974.1"/>
    </source>
</evidence>
<evidence type="ECO:0000256" key="5">
    <source>
        <dbReference type="ARBA" id="ARBA00022989"/>
    </source>
</evidence>